<gene>
    <name evidence="5" type="ORF">PUMCH_004375</name>
</gene>
<dbReference type="PANTHER" id="PTHR37534">
    <property type="entry name" value="TRANSCRIPTIONAL ACTIVATOR PROTEIN UGA3"/>
    <property type="match status" value="1"/>
</dbReference>
<evidence type="ECO:0000259" key="4">
    <source>
        <dbReference type="PROSITE" id="PS50048"/>
    </source>
</evidence>
<proteinExistence type="predicted"/>
<evidence type="ECO:0000256" key="1">
    <source>
        <dbReference type="ARBA" id="ARBA00004123"/>
    </source>
</evidence>
<feature type="region of interest" description="Disordered" evidence="3">
    <location>
        <begin position="210"/>
        <end position="245"/>
    </location>
</feature>
<dbReference type="GO" id="GO:0005634">
    <property type="term" value="C:nucleus"/>
    <property type="evidence" value="ECO:0007669"/>
    <property type="project" value="UniProtKB-SubCell"/>
</dbReference>
<name>A0AAX4HF69_9ASCO</name>
<dbReference type="EMBL" id="CP138898">
    <property type="protein sequence ID" value="WPK27004.1"/>
    <property type="molecule type" value="Genomic_DNA"/>
</dbReference>
<feature type="compositionally biased region" description="Low complexity" evidence="3">
    <location>
        <begin position="86"/>
        <end position="101"/>
    </location>
</feature>
<reference evidence="5 6" key="1">
    <citation type="submission" date="2023-10" db="EMBL/GenBank/DDBJ databases">
        <title>Draft Genome Sequence of Candida saopaulonensis from a very Premature Infant with Sepsis.</title>
        <authorList>
            <person name="Ning Y."/>
            <person name="Dai R."/>
            <person name="Xiao M."/>
            <person name="Xu Y."/>
            <person name="Yan Q."/>
            <person name="Zhang L."/>
        </authorList>
    </citation>
    <scope>NUCLEOTIDE SEQUENCE [LARGE SCALE GENOMIC DNA]</scope>
    <source>
        <strain evidence="5 6">19XY460</strain>
    </source>
</reference>
<evidence type="ECO:0000313" key="5">
    <source>
        <dbReference type="EMBL" id="WPK27004.1"/>
    </source>
</evidence>
<dbReference type="PROSITE" id="PS50048">
    <property type="entry name" value="ZN2_CY6_FUNGAL_2"/>
    <property type="match status" value="1"/>
</dbReference>
<dbReference type="GO" id="GO:0000976">
    <property type="term" value="F:transcription cis-regulatory region binding"/>
    <property type="evidence" value="ECO:0007669"/>
    <property type="project" value="TreeGrafter"/>
</dbReference>
<organism evidence="5 6">
    <name type="scientific">Australozyma saopauloensis</name>
    <dbReference type="NCBI Taxonomy" id="291208"/>
    <lineage>
        <taxon>Eukaryota</taxon>
        <taxon>Fungi</taxon>
        <taxon>Dikarya</taxon>
        <taxon>Ascomycota</taxon>
        <taxon>Saccharomycotina</taxon>
        <taxon>Pichiomycetes</taxon>
        <taxon>Metschnikowiaceae</taxon>
        <taxon>Australozyma</taxon>
    </lineage>
</organism>
<keyword evidence="6" id="KW-1185">Reference proteome</keyword>
<feature type="compositionally biased region" description="Polar residues" evidence="3">
    <location>
        <begin position="210"/>
        <end position="222"/>
    </location>
</feature>
<dbReference type="KEGG" id="asau:88175436"/>
<dbReference type="Proteomes" id="UP001338582">
    <property type="component" value="Chromosome 5"/>
</dbReference>
<dbReference type="InterPro" id="IPR021858">
    <property type="entry name" value="Fun_TF"/>
</dbReference>
<dbReference type="PANTHER" id="PTHR37534:SF49">
    <property type="entry name" value="LYSINE BIOSYNTHESIS REGULATORY PROTEIN LYS14"/>
    <property type="match status" value="1"/>
</dbReference>
<dbReference type="Pfam" id="PF11951">
    <property type="entry name" value="Fungal_trans_2"/>
    <property type="match status" value="1"/>
</dbReference>
<dbReference type="InterPro" id="IPR001138">
    <property type="entry name" value="Zn2Cys6_DnaBD"/>
</dbReference>
<dbReference type="InterPro" id="IPR036864">
    <property type="entry name" value="Zn2-C6_fun-type_DNA-bd_sf"/>
</dbReference>
<protein>
    <recommendedName>
        <fullName evidence="4">Zn(2)-C6 fungal-type domain-containing protein</fullName>
    </recommendedName>
</protein>
<dbReference type="GeneID" id="88175436"/>
<evidence type="ECO:0000256" key="2">
    <source>
        <dbReference type="ARBA" id="ARBA00023242"/>
    </source>
</evidence>
<evidence type="ECO:0000313" key="6">
    <source>
        <dbReference type="Proteomes" id="UP001338582"/>
    </source>
</evidence>
<sequence>MSEDIQPRYKRSEYLKNGCRECKRRKIKCDEFVNPPREAFSVMNHQGKPLCWNCTRLKKICEYPRKGERVARVSRKYIMESEKNGNSPQPSISPISSSNSPFDPRNTSAYSFNPYIVHDEHRVPVASYLNSTTTSDNSSMSSNSHLNHQLSYQNYLIASQGGPQYPYNNYPRSSFSSLHFGTQSIPPNNMPAMSWPLNLHLGLDNTYNTQVSNSHDFQNSQPPEAKDSLHQSPVSAGSSGVNLPPVQEPTTIEGMHKFGSKNPPFLNNTEKYQIGSSHENHHIPHILNDSSSLISTQSHINAPQTSIGAKTYEPSDLTVIASDLNNLVSDMIFEINDSKSNPLGAANILHESPTDISDSLSLFNNMFASNSIPKNVSLKAIPLLRPREQQYLEEFFDGFSAYILPFPAYEPNLKIDYNPIRDILLTCAAKEPVLLAAILSQSARISFAKSGSPNDEEAYYQYLLKCLKILGPALKEAGDKDEDELISSIEGILLTVLLLTSANAAHFKQNWRPHLRGAKDILLKKSRILKRSESQVLVFCKLWFCSFEILAGLSLKIGGTLQDQEEMNLLLNFESTYEIQVLKDLGLVLENGFSLLAGFHNDVTPALRDLNKLLVKSRGVAKQPLDDTQEYIRLLAALENLSQIEFVNSRCILNSSDFPNGVVPNGLLLEELPGRNVFNVISWMDLSHKLYILAAKTVLLREFLGLSYDSPQIQALAHQFASWFSHLTLSIDSMSEKYKLNIIMIQWPIQVFGMILIRPGDRQLVSRLYQYTEKAGAGGASHIMNRLKRLWHNYDSGVADCSDDDVDVVNY</sequence>
<feature type="region of interest" description="Disordered" evidence="3">
    <location>
        <begin position="80"/>
        <end position="102"/>
    </location>
</feature>
<comment type="subcellular location">
    <subcellularLocation>
        <location evidence="1">Nucleus</location>
    </subcellularLocation>
</comment>
<dbReference type="GO" id="GO:0008270">
    <property type="term" value="F:zinc ion binding"/>
    <property type="evidence" value="ECO:0007669"/>
    <property type="project" value="InterPro"/>
</dbReference>
<dbReference type="AlphaFoldDB" id="A0AAX4HF69"/>
<keyword evidence="2" id="KW-0539">Nucleus</keyword>
<dbReference type="RefSeq" id="XP_062879383.1">
    <property type="nucleotide sequence ID" value="XM_063023313.1"/>
</dbReference>
<dbReference type="GO" id="GO:0045944">
    <property type="term" value="P:positive regulation of transcription by RNA polymerase II"/>
    <property type="evidence" value="ECO:0007669"/>
    <property type="project" value="TreeGrafter"/>
</dbReference>
<feature type="domain" description="Zn(2)-C6 fungal-type" evidence="4">
    <location>
        <begin position="18"/>
        <end position="63"/>
    </location>
</feature>
<dbReference type="GO" id="GO:0000981">
    <property type="term" value="F:DNA-binding transcription factor activity, RNA polymerase II-specific"/>
    <property type="evidence" value="ECO:0007669"/>
    <property type="project" value="InterPro"/>
</dbReference>
<accession>A0AAX4HF69</accession>
<dbReference type="SMART" id="SM00066">
    <property type="entry name" value="GAL4"/>
    <property type="match status" value="1"/>
</dbReference>
<dbReference type="SUPFAM" id="SSF57701">
    <property type="entry name" value="Zn2/Cys6 DNA-binding domain"/>
    <property type="match status" value="1"/>
</dbReference>
<dbReference type="Gene3D" id="4.10.240.10">
    <property type="entry name" value="Zn(2)-C6 fungal-type DNA-binding domain"/>
    <property type="match status" value="1"/>
</dbReference>
<feature type="compositionally biased region" description="Polar residues" evidence="3">
    <location>
        <begin position="230"/>
        <end position="241"/>
    </location>
</feature>
<dbReference type="CDD" id="cd00067">
    <property type="entry name" value="GAL4"/>
    <property type="match status" value="1"/>
</dbReference>
<evidence type="ECO:0000256" key="3">
    <source>
        <dbReference type="SAM" id="MobiDB-lite"/>
    </source>
</evidence>